<dbReference type="AlphaFoldDB" id="A0A382PWI1"/>
<gene>
    <name evidence="1" type="ORF">METZ01_LOCUS329175</name>
</gene>
<evidence type="ECO:0000313" key="1">
    <source>
        <dbReference type="EMBL" id="SVC76321.1"/>
    </source>
</evidence>
<feature type="non-terminal residue" evidence="1">
    <location>
        <position position="1"/>
    </location>
</feature>
<protein>
    <submittedName>
        <fullName evidence="1">Uncharacterized protein</fullName>
    </submittedName>
</protein>
<proteinExistence type="predicted"/>
<reference evidence="1" key="1">
    <citation type="submission" date="2018-05" db="EMBL/GenBank/DDBJ databases">
        <authorList>
            <person name="Lanie J.A."/>
            <person name="Ng W.-L."/>
            <person name="Kazmierczak K.M."/>
            <person name="Andrzejewski T.M."/>
            <person name="Davidsen T.M."/>
            <person name="Wayne K.J."/>
            <person name="Tettelin H."/>
            <person name="Glass J.I."/>
            <person name="Rusch D."/>
            <person name="Podicherti R."/>
            <person name="Tsui H.-C.T."/>
            <person name="Winkler M.E."/>
        </authorList>
    </citation>
    <scope>NUCLEOTIDE SEQUENCE</scope>
</reference>
<dbReference type="EMBL" id="UINC01109472">
    <property type="protein sequence ID" value="SVC76321.1"/>
    <property type="molecule type" value="Genomic_DNA"/>
</dbReference>
<feature type="non-terminal residue" evidence="1">
    <location>
        <position position="340"/>
    </location>
</feature>
<sequence>GNMNLEQFITFAGTTLKLSADTEIRNPNYYPLGTVDLAGNKLTMVDSGGLTIANPLVMTAAGSEIETRNSDLTLSSELDLSAGSITSTGGSINLFGGATLSDTGNLDLSYTTVDAGLEDLTLDAPINLQSVGIISSGGTIAFTPGSDGSSFDSDSSMRLTDTLLELSGTGTDLAIPYLSLSGNSGLLTDGSTLTPAYLEIGMDGELDFTDIATTDTILRLAGDSNITKTYAVGAQAELILKEINIDGHILTLNPDIVDLTAEAIYFTNYNSESADYLTNTAELRAEGVNINMTKRLWVDRGKITMGGGTLTLVQGGGLADIGFGEIDLTNSTLSLSGPFV</sequence>
<organism evidence="1">
    <name type="scientific">marine metagenome</name>
    <dbReference type="NCBI Taxonomy" id="408172"/>
    <lineage>
        <taxon>unclassified sequences</taxon>
        <taxon>metagenomes</taxon>
        <taxon>ecological metagenomes</taxon>
    </lineage>
</organism>
<accession>A0A382PWI1</accession>
<name>A0A382PWI1_9ZZZZ</name>